<evidence type="ECO:0000259" key="1">
    <source>
        <dbReference type="PROSITE" id="PS50206"/>
    </source>
</evidence>
<dbReference type="PANTHER" id="PTHR43031">
    <property type="entry name" value="FAD-DEPENDENT OXIDOREDUCTASE"/>
    <property type="match status" value="1"/>
</dbReference>
<dbReference type="RefSeq" id="WP_010641189.1">
    <property type="nucleotide sequence ID" value="NZ_DAIAWO010000011.1"/>
</dbReference>
<dbReference type="SUPFAM" id="SSF52821">
    <property type="entry name" value="Rhodanese/Cell cycle control phosphatase"/>
    <property type="match status" value="1"/>
</dbReference>
<dbReference type="PROSITE" id="PS50206">
    <property type="entry name" value="RHODANESE_3"/>
    <property type="match status" value="1"/>
</dbReference>
<evidence type="ECO:0000313" key="5">
    <source>
        <dbReference type="Proteomes" id="UP000095008"/>
    </source>
</evidence>
<dbReference type="OrthoDB" id="9814704at2"/>
<dbReference type="InterPro" id="IPR001763">
    <property type="entry name" value="Rhodanese-like_dom"/>
</dbReference>
<reference evidence="3 4" key="1">
    <citation type="journal article" date="2016" name="Int. J. Mol. Sci.">
        <title>Comparative genomics of the extreme acidophile Acidithiobacillus thiooxidans reveals intraspecific divergence and niche adaptation.</title>
        <authorList>
            <person name="Zhang X."/>
            <person name="Feng X."/>
            <person name="Tao J."/>
            <person name="Ma L."/>
            <person name="Xiao Y."/>
            <person name="Liang Y."/>
            <person name="Liu X."/>
            <person name="Yin H."/>
        </authorList>
    </citation>
    <scope>NUCLEOTIDE SEQUENCE [LARGE SCALE GENOMIC DNA]</scope>
    <source>
        <strain evidence="3 4">A02</strain>
        <strain evidence="2">DXS-W</strain>
    </source>
</reference>
<dbReference type="Proteomes" id="UP000094893">
    <property type="component" value="Unassembled WGS sequence"/>
</dbReference>
<dbReference type="STRING" id="930.GCA_002079865_02559"/>
<keyword evidence="5" id="KW-1185">Reference proteome</keyword>
<dbReference type="Proteomes" id="UP000095008">
    <property type="component" value="Unassembled WGS sequence"/>
</dbReference>
<sequence length="122" mass="13602">MNKTAMELVKEAKAEIREMDLQQAHGKHQSEEVVIIDVRETHEFSGGHIPGAHHISRGMLEFKADSHPALKDKDREILVYCKTGGRAALAAQQLKKMGYTNVHSIQGGMDAWDDADHPVHKP</sequence>
<dbReference type="InterPro" id="IPR036873">
    <property type="entry name" value="Rhodanese-like_dom_sf"/>
</dbReference>
<evidence type="ECO:0000313" key="3">
    <source>
        <dbReference type="EMBL" id="OCX76609.1"/>
    </source>
</evidence>
<name>A0A1C2IKW7_ACITH</name>
<dbReference type="PANTHER" id="PTHR43031:SF1">
    <property type="entry name" value="PYRIDINE NUCLEOTIDE-DISULPHIDE OXIDOREDUCTASE"/>
    <property type="match status" value="1"/>
</dbReference>
<evidence type="ECO:0000313" key="4">
    <source>
        <dbReference type="Proteomes" id="UP000094893"/>
    </source>
</evidence>
<dbReference type="GeneID" id="60694645"/>
<dbReference type="AlphaFoldDB" id="A0A1C2IKW7"/>
<dbReference type="EMBL" id="LWSA01000024">
    <property type="protein sequence ID" value="OCX76609.1"/>
    <property type="molecule type" value="Genomic_DNA"/>
</dbReference>
<dbReference type="SMART" id="SM00450">
    <property type="entry name" value="RHOD"/>
    <property type="match status" value="1"/>
</dbReference>
<dbReference type="Gene3D" id="3.40.250.10">
    <property type="entry name" value="Rhodanese-like domain"/>
    <property type="match status" value="1"/>
</dbReference>
<evidence type="ECO:0000313" key="2">
    <source>
        <dbReference type="EMBL" id="OCX74617.1"/>
    </source>
</evidence>
<protein>
    <submittedName>
        <fullName evidence="3">Rhodanese</fullName>
    </submittedName>
</protein>
<feature type="domain" description="Rhodanese" evidence="1">
    <location>
        <begin position="29"/>
        <end position="121"/>
    </location>
</feature>
<dbReference type="CDD" id="cd00158">
    <property type="entry name" value="RHOD"/>
    <property type="match status" value="1"/>
</dbReference>
<organism evidence="3 4">
    <name type="scientific">Acidithiobacillus thiooxidans</name>
    <name type="common">Thiobacillus thiooxidans</name>
    <dbReference type="NCBI Taxonomy" id="930"/>
    <lineage>
        <taxon>Bacteria</taxon>
        <taxon>Pseudomonadati</taxon>
        <taxon>Pseudomonadota</taxon>
        <taxon>Acidithiobacillia</taxon>
        <taxon>Acidithiobacillales</taxon>
        <taxon>Acidithiobacillaceae</taxon>
        <taxon>Acidithiobacillus</taxon>
    </lineage>
</organism>
<dbReference type="InterPro" id="IPR001307">
    <property type="entry name" value="Thiosulphate_STrfase_CS"/>
</dbReference>
<dbReference type="PROSITE" id="PS00380">
    <property type="entry name" value="RHODANESE_1"/>
    <property type="match status" value="1"/>
</dbReference>
<dbReference type="eggNOG" id="COG0607">
    <property type="taxonomic scope" value="Bacteria"/>
</dbReference>
<dbReference type="GO" id="GO:0004792">
    <property type="term" value="F:thiosulfate-cyanide sulfurtransferase activity"/>
    <property type="evidence" value="ECO:0007669"/>
    <property type="project" value="InterPro"/>
</dbReference>
<dbReference type="Pfam" id="PF00581">
    <property type="entry name" value="Rhodanese"/>
    <property type="match status" value="1"/>
</dbReference>
<dbReference type="InterPro" id="IPR050229">
    <property type="entry name" value="GlpE_sulfurtransferase"/>
</dbReference>
<accession>A0A1C2IKW7</accession>
<gene>
    <name evidence="2" type="ORF">A6M23_05455</name>
    <name evidence="3" type="ORF">A6P07_02310</name>
</gene>
<proteinExistence type="predicted"/>
<dbReference type="EMBL" id="LWRY01000035">
    <property type="protein sequence ID" value="OCX74617.1"/>
    <property type="molecule type" value="Genomic_DNA"/>
</dbReference>
<comment type="caution">
    <text evidence="3">The sequence shown here is derived from an EMBL/GenBank/DDBJ whole genome shotgun (WGS) entry which is preliminary data.</text>
</comment>